<protein>
    <submittedName>
        <fullName evidence="1">Uncharacterized protein</fullName>
    </submittedName>
</protein>
<reference evidence="2" key="1">
    <citation type="journal article" date="2011" name="Nat. Biotechnol.">
        <title>The genomic sequence of the Chinese hamster ovary (CHO)-K1 cell line.</title>
        <authorList>
            <person name="Xu X."/>
            <person name="Nagarajan H."/>
            <person name="Lewis N.E."/>
            <person name="Pan S."/>
            <person name="Cai Z."/>
            <person name="Liu X."/>
            <person name="Chen W."/>
            <person name="Xie M."/>
            <person name="Wang W."/>
            <person name="Hammond S."/>
            <person name="Andersen M.R."/>
            <person name="Neff N."/>
            <person name="Passarelli B."/>
            <person name="Koh W."/>
            <person name="Fan H.C."/>
            <person name="Wang J."/>
            <person name="Gui Y."/>
            <person name="Lee K.H."/>
            <person name="Betenbaugh M.J."/>
            <person name="Quake S.R."/>
            <person name="Famili I."/>
            <person name="Palsson B.O."/>
            <person name="Wang J."/>
        </authorList>
    </citation>
    <scope>NUCLEOTIDE SEQUENCE [LARGE SCALE GENOMIC DNA]</scope>
    <source>
        <strain evidence="2">CHO K1 cell line</strain>
    </source>
</reference>
<name>G3HI12_CRIGR</name>
<dbReference type="Proteomes" id="UP000001075">
    <property type="component" value="Unassembled WGS sequence"/>
</dbReference>
<accession>G3HI12</accession>
<sequence length="90" mass="10258">MESHTMLSSAENVNYLILVVCVVSSRCCCFLKSLKHSVAFLLFSKVPTTQFRNHSCTGSRHFFMLEKSINVASALDLLLLFYYSYLKPKV</sequence>
<dbReference type="InParanoid" id="G3HI12"/>
<evidence type="ECO:0000313" key="1">
    <source>
        <dbReference type="EMBL" id="EGW06618.1"/>
    </source>
</evidence>
<dbReference type="EMBL" id="JH000395">
    <property type="protein sequence ID" value="EGW06618.1"/>
    <property type="molecule type" value="Genomic_DNA"/>
</dbReference>
<evidence type="ECO:0000313" key="2">
    <source>
        <dbReference type="Proteomes" id="UP000001075"/>
    </source>
</evidence>
<proteinExistence type="predicted"/>
<dbReference type="AlphaFoldDB" id="G3HI12"/>
<organism evidence="1 2">
    <name type="scientific">Cricetulus griseus</name>
    <name type="common">Chinese hamster</name>
    <name type="synonym">Cricetulus barabensis griseus</name>
    <dbReference type="NCBI Taxonomy" id="10029"/>
    <lineage>
        <taxon>Eukaryota</taxon>
        <taxon>Metazoa</taxon>
        <taxon>Chordata</taxon>
        <taxon>Craniata</taxon>
        <taxon>Vertebrata</taxon>
        <taxon>Euteleostomi</taxon>
        <taxon>Mammalia</taxon>
        <taxon>Eutheria</taxon>
        <taxon>Euarchontoglires</taxon>
        <taxon>Glires</taxon>
        <taxon>Rodentia</taxon>
        <taxon>Myomorpha</taxon>
        <taxon>Muroidea</taxon>
        <taxon>Cricetidae</taxon>
        <taxon>Cricetinae</taxon>
        <taxon>Cricetulus</taxon>
    </lineage>
</organism>
<gene>
    <name evidence="1" type="ORF">I79_010276</name>
</gene>